<name>A0A0F8YR79_9ZZZZ</name>
<proteinExistence type="predicted"/>
<accession>A0A0F8YR79</accession>
<comment type="caution">
    <text evidence="1">The sequence shown here is derived from an EMBL/GenBank/DDBJ whole genome shotgun (WGS) entry which is preliminary data.</text>
</comment>
<sequence>MSDLITYDELHEMMAYCHATTRGPWLLSDKQEKRVRIRSGHDTIIGGFGRLICYGPEIQYCTTPEREALYRADGKFIVDAHTDLPRLITAYRKLQLEVIALRKINRAQSAFKKK</sequence>
<reference evidence="1" key="1">
    <citation type="journal article" date="2015" name="Nature">
        <title>Complex archaea that bridge the gap between prokaryotes and eukaryotes.</title>
        <authorList>
            <person name="Spang A."/>
            <person name="Saw J.H."/>
            <person name="Jorgensen S.L."/>
            <person name="Zaremba-Niedzwiedzka K."/>
            <person name="Martijn J."/>
            <person name="Lind A.E."/>
            <person name="van Eijk R."/>
            <person name="Schleper C."/>
            <person name="Guy L."/>
            <person name="Ettema T.J."/>
        </authorList>
    </citation>
    <scope>NUCLEOTIDE SEQUENCE</scope>
</reference>
<dbReference type="AlphaFoldDB" id="A0A0F8YR79"/>
<dbReference type="EMBL" id="LAZR01055468">
    <property type="protein sequence ID" value="KKK76290.1"/>
    <property type="molecule type" value="Genomic_DNA"/>
</dbReference>
<gene>
    <name evidence="1" type="ORF">LCGC14_2865140</name>
</gene>
<evidence type="ECO:0000313" key="1">
    <source>
        <dbReference type="EMBL" id="KKK76290.1"/>
    </source>
</evidence>
<protein>
    <submittedName>
        <fullName evidence="1">Uncharacterized protein</fullName>
    </submittedName>
</protein>
<organism evidence="1">
    <name type="scientific">marine sediment metagenome</name>
    <dbReference type="NCBI Taxonomy" id="412755"/>
    <lineage>
        <taxon>unclassified sequences</taxon>
        <taxon>metagenomes</taxon>
        <taxon>ecological metagenomes</taxon>
    </lineage>
</organism>